<comment type="subunit">
    <text evidence="3">Directly interacts with VCP. Interacts with UBQLN1. Forms a complex with VCP and UBQLN1.</text>
</comment>
<dbReference type="Gene3D" id="3.10.20.90">
    <property type="entry name" value="Phosphatidylinositol 3-kinase Catalytic Subunit, Chain A, domain 1"/>
    <property type="match status" value="1"/>
</dbReference>
<evidence type="ECO:0000256" key="4">
    <source>
        <dbReference type="ARBA" id="ARBA00040925"/>
    </source>
</evidence>
<feature type="region of interest" description="Disordered" evidence="7">
    <location>
        <begin position="275"/>
        <end position="296"/>
    </location>
</feature>
<evidence type="ECO:0000256" key="7">
    <source>
        <dbReference type="SAM" id="MobiDB-lite"/>
    </source>
</evidence>
<dbReference type="AlphaFoldDB" id="A0A6A4J719"/>
<feature type="compositionally biased region" description="Low complexity" evidence="7">
    <location>
        <begin position="141"/>
        <end position="162"/>
    </location>
</feature>
<accession>A0A6A4J719</accession>
<evidence type="ECO:0000313" key="10">
    <source>
        <dbReference type="Proteomes" id="UP000466442"/>
    </source>
</evidence>
<dbReference type="SMART" id="SM00166">
    <property type="entry name" value="UBX"/>
    <property type="match status" value="1"/>
</dbReference>
<proteinExistence type="predicted"/>
<reference evidence="9" key="1">
    <citation type="journal article" date="2021" name="Mol. Ecol. Resour.">
        <title>Apolygus lucorum genome provides insights into omnivorousness and mesophyll feeding.</title>
        <authorList>
            <person name="Liu Y."/>
            <person name="Liu H."/>
            <person name="Wang H."/>
            <person name="Huang T."/>
            <person name="Liu B."/>
            <person name="Yang B."/>
            <person name="Yin L."/>
            <person name="Li B."/>
            <person name="Zhang Y."/>
            <person name="Zhang S."/>
            <person name="Jiang F."/>
            <person name="Zhang X."/>
            <person name="Ren Y."/>
            <person name="Wang B."/>
            <person name="Wang S."/>
            <person name="Lu Y."/>
            <person name="Wu K."/>
            <person name="Fan W."/>
            <person name="Wang G."/>
        </authorList>
    </citation>
    <scope>NUCLEOTIDE SEQUENCE</scope>
    <source>
        <strain evidence="9">12Hb</strain>
    </source>
</reference>
<name>A0A6A4J719_APOLU</name>
<protein>
    <recommendedName>
        <fullName evidence="4">UBX domain-containing protein 4</fullName>
    </recommendedName>
    <alternativeName>
        <fullName evidence="5">UBX domain-containing protein 2</fullName>
    </alternativeName>
</protein>
<evidence type="ECO:0000256" key="5">
    <source>
        <dbReference type="ARBA" id="ARBA00041575"/>
    </source>
</evidence>
<dbReference type="Pfam" id="PF23187">
    <property type="entry name" value="UBX7_N"/>
    <property type="match status" value="1"/>
</dbReference>
<evidence type="ECO:0000256" key="6">
    <source>
        <dbReference type="ARBA" id="ARBA00046062"/>
    </source>
</evidence>
<dbReference type="Pfam" id="PF00789">
    <property type="entry name" value="UBX"/>
    <property type="match status" value="1"/>
</dbReference>
<dbReference type="Proteomes" id="UP000466442">
    <property type="component" value="Unassembled WGS sequence"/>
</dbReference>
<comment type="subcellular location">
    <subcellularLocation>
        <location evidence="1">Endoplasmic reticulum membrane</location>
        <topology evidence="1">Peripheral membrane protein</topology>
    </subcellularLocation>
</comment>
<evidence type="ECO:0000259" key="8">
    <source>
        <dbReference type="PROSITE" id="PS50033"/>
    </source>
</evidence>
<dbReference type="PROSITE" id="PS50033">
    <property type="entry name" value="UBX"/>
    <property type="match status" value="1"/>
</dbReference>
<dbReference type="InterPro" id="IPR029071">
    <property type="entry name" value="Ubiquitin-like_domsf"/>
</dbReference>
<feature type="region of interest" description="Disordered" evidence="7">
    <location>
        <begin position="137"/>
        <end position="241"/>
    </location>
</feature>
<gene>
    <name evidence="9" type="ORF">GE061_002657</name>
</gene>
<feature type="domain" description="UBX" evidence="8">
    <location>
        <begin position="291"/>
        <end position="369"/>
    </location>
</feature>
<dbReference type="InterPro" id="IPR001012">
    <property type="entry name" value="UBX_dom"/>
</dbReference>
<dbReference type="GO" id="GO:0006986">
    <property type="term" value="P:response to unfolded protein"/>
    <property type="evidence" value="ECO:0007669"/>
    <property type="project" value="UniProtKB-KW"/>
</dbReference>
<dbReference type="SUPFAM" id="SSF52833">
    <property type="entry name" value="Thioredoxin-like"/>
    <property type="match status" value="1"/>
</dbReference>
<sequence length="481" mass="52920">MEWFQGSIPQAIQTSKARKAYFVVYVEGTDETSKTTTEVLDRPTVSAKLNGPEFVCIKLPKDSEGHKQFAEIYKMVPVPSVFFIALNGRATEVVVGKTDDAGLENLLSAAIEKCVVELKVEAGTHSAPAIVPMNPSAGAASSVPIASPQRSSSSLSAESSSSIKPETPKENKSQPTEATPSLDDRVEKAKQLINQKNEEKRKEEAEKEKAAERDRRRIGHEMQLRKAKRQEQEVKEALEERKNNTLEEHAARKKILDQIAQDRADRLERERMRAPVVSPSVATAASAPPPSNANSARIQFRLPSGETKSHEFEPETTIMQVRQFIDNNIVLPFKEYHIATTFPRREFTWRENDQDLRSLQLLPSSVLLILPVTGNVVSRPNGWATAMVSLFWSVLAPFLSVGNYISSFIFGGGNPRPATGPGADPAQQPSAPPTSSSQPSSQAPFGSRTTIRKRGNIHTLADGSDKPDDNNTWNGNSTQQM</sequence>
<organism evidence="9 10">
    <name type="scientific">Apolygus lucorum</name>
    <name type="common">Small green plant bug</name>
    <name type="synonym">Lygocoris lucorum</name>
    <dbReference type="NCBI Taxonomy" id="248454"/>
    <lineage>
        <taxon>Eukaryota</taxon>
        <taxon>Metazoa</taxon>
        <taxon>Ecdysozoa</taxon>
        <taxon>Arthropoda</taxon>
        <taxon>Hexapoda</taxon>
        <taxon>Insecta</taxon>
        <taxon>Pterygota</taxon>
        <taxon>Neoptera</taxon>
        <taxon>Paraneoptera</taxon>
        <taxon>Hemiptera</taxon>
        <taxon>Heteroptera</taxon>
        <taxon>Panheteroptera</taxon>
        <taxon>Cimicomorpha</taxon>
        <taxon>Miridae</taxon>
        <taxon>Mirini</taxon>
        <taxon>Apolygus</taxon>
    </lineage>
</organism>
<feature type="compositionally biased region" description="Low complexity" evidence="7">
    <location>
        <begin position="420"/>
        <end position="447"/>
    </location>
</feature>
<dbReference type="PANTHER" id="PTHR46424">
    <property type="entry name" value="UBX DOMAIN-CONTAINING PROTEIN 4"/>
    <property type="match status" value="1"/>
</dbReference>
<dbReference type="OrthoDB" id="2445133at2759"/>
<dbReference type="GO" id="GO:0005789">
    <property type="term" value="C:endoplasmic reticulum membrane"/>
    <property type="evidence" value="ECO:0007669"/>
    <property type="project" value="UniProtKB-SubCell"/>
</dbReference>
<dbReference type="EMBL" id="WIXP02000010">
    <property type="protein sequence ID" value="KAF6204316.1"/>
    <property type="molecule type" value="Genomic_DNA"/>
</dbReference>
<evidence type="ECO:0000256" key="3">
    <source>
        <dbReference type="ARBA" id="ARBA00038812"/>
    </source>
</evidence>
<dbReference type="SUPFAM" id="SSF54236">
    <property type="entry name" value="Ubiquitin-like"/>
    <property type="match status" value="1"/>
</dbReference>
<feature type="compositionally biased region" description="Basic and acidic residues" evidence="7">
    <location>
        <begin position="182"/>
        <end position="241"/>
    </location>
</feature>
<keyword evidence="2" id="KW-0834">Unfolded protein response</keyword>
<dbReference type="GO" id="GO:0036503">
    <property type="term" value="P:ERAD pathway"/>
    <property type="evidence" value="ECO:0007669"/>
    <property type="project" value="TreeGrafter"/>
</dbReference>
<evidence type="ECO:0000256" key="2">
    <source>
        <dbReference type="ARBA" id="ARBA00023230"/>
    </source>
</evidence>
<dbReference type="PANTHER" id="PTHR46424:SF1">
    <property type="entry name" value="UBX DOMAIN-CONTAINING PROTEIN 4"/>
    <property type="match status" value="1"/>
</dbReference>
<evidence type="ECO:0000256" key="1">
    <source>
        <dbReference type="ARBA" id="ARBA00004406"/>
    </source>
</evidence>
<feature type="region of interest" description="Disordered" evidence="7">
    <location>
        <begin position="416"/>
        <end position="481"/>
    </location>
</feature>
<keyword evidence="10" id="KW-1185">Reference proteome</keyword>
<feature type="compositionally biased region" description="Polar residues" evidence="7">
    <location>
        <begin position="470"/>
        <end position="481"/>
    </location>
</feature>
<evidence type="ECO:0000313" key="9">
    <source>
        <dbReference type="EMBL" id="KAF6204316.1"/>
    </source>
</evidence>
<comment type="function">
    <text evidence="6">Involved in endoplasmic reticulum-associated protein degradation (ERAD). Acts as a platform to recruit both UBQLN1 and VCP to the ER during ERAD.</text>
</comment>
<dbReference type="InterPro" id="IPR036249">
    <property type="entry name" value="Thioredoxin-like_sf"/>
</dbReference>
<comment type="caution">
    <text evidence="9">The sequence shown here is derived from an EMBL/GenBank/DDBJ whole genome shotgun (WGS) entry which is preliminary data.</text>
</comment>